<dbReference type="EC" id="3.4.23.43" evidence="4"/>
<accession>A0ABW3M2H4</accession>
<keyword evidence="4" id="KW-0378">Hydrolase</keyword>
<dbReference type="EMBL" id="JBHTIS010000149">
    <property type="protein sequence ID" value="MFD1044880.1"/>
    <property type="molecule type" value="Genomic_DNA"/>
</dbReference>
<evidence type="ECO:0000256" key="1">
    <source>
        <dbReference type="ARBA" id="ARBA00005801"/>
    </source>
</evidence>
<dbReference type="PANTHER" id="PTHR30487">
    <property type="entry name" value="TYPE 4 PREPILIN-LIKE PROTEINS LEADER PEPTIDE-PROCESSING ENZYME"/>
    <property type="match status" value="1"/>
</dbReference>
<reference evidence="5" key="1">
    <citation type="journal article" date="2019" name="Int. J. Syst. Evol. Microbiol.">
        <title>The Global Catalogue of Microorganisms (GCM) 10K type strain sequencing project: providing services to taxonomists for standard genome sequencing and annotation.</title>
        <authorList>
            <consortium name="The Broad Institute Genomics Platform"/>
            <consortium name="The Broad Institute Genome Sequencing Center for Infectious Disease"/>
            <person name="Wu L."/>
            <person name="Ma J."/>
        </authorList>
    </citation>
    <scope>NUCLEOTIDE SEQUENCE [LARGE SCALE GENOMIC DNA]</scope>
    <source>
        <strain evidence="5">JCM 31486</strain>
    </source>
</reference>
<proteinExistence type="inferred from homology"/>
<keyword evidence="2" id="KW-1133">Transmembrane helix</keyword>
<dbReference type="GO" id="GO:0004190">
    <property type="term" value="F:aspartic-type endopeptidase activity"/>
    <property type="evidence" value="ECO:0007669"/>
    <property type="project" value="UniProtKB-EC"/>
</dbReference>
<dbReference type="InterPro" id="IPR050882">
    <property type="entry name" value="Prepilin_peptidase/N-MTase"/>
</dbReference>
<gene>
    <name evidence="4" type="ORF">ACFQ1S_04350</name>
</gene>
<keyword evidence="2" id="KW-0812">Transmembrane</keyword>
<name>A0ABW3M2H4_9PSEU</name>
<feature type="transmembrane region" description="Helical" evidence="2">
    <location>
        <begin position="83"/>
        <end position="105"/>
    </location>
</feature>
<dbReference type="Gene3D" id="1.20.120.1220">
    <property type="match status" value="1"/>
</dbReference>
<dbReference type="PANTHER" id="PTHR30487:SF0">
    <property type="entry name" value="PREPILIN LEADER PEPTIDASE_N-METHYLTRANSFERASE-RELATED"/>
    <property type="match status" value="1"/>
</dbReference>
<evidence type="ECO:0000313" key="4">
    <source>
        <dbReference type="EMBL" id="MFD1044880.1"/>
    </source>
</evidence>
<feature type="transmembrane region" description="Helical" evidence="2">
    <location>
        <begin position="42"/>
        <end position="71"/>
    </location>
</feature>
<sequence length="206" mass="21505">MALPLLLLTTGTLAGALGRLLLARLRRGATVPPGWCELATGLLWAILAAANLPPRWLPLMLTFTWFAVLLITTDLKHNRLPNALTIPAYPAVAALLAIACLTTGGPGPEPLLRATAGALILRCLYATVHTLKPAALGGGDVKLAGPLGAILAAVSWLTLTVALTLAALITLTLHAISPTRWQEGTPHAPGLLASTWLLTFLPVTHL</sequence>
<keyword evidence="5" id="KW-1185">Reference proteome</keyword>
<dbReference type="InterPro" id="IPR000045">
    <property type="entry name" value="Prepilin_IV_endopep_pep"/>
</dbReference>
<feature type="transmembrane region" description="Helical" evidence="2">
    <location>
        <begin position="143"/>
        <end position="176"/>
    </location>
</feature>
<protein>
    <submittedName>
        <fullName evidence="4">Prepilin peptidase</fullName>
        <ecNumber evidence="4">3.4.23.43</ecNumber>
    </submittedName>
</protein>
<organism evidence="4 5">
    <name type="scientific">Kibdelosporangium lantanae</name>
    <dbReference type="NCBI Taxonomy" id="1497396"/>
    <lineage>
        <taxon>Bacteria</taxon>
        <taxon>Bacillati</taxon>
        <taxon>Actinomycetota</taxon>
        <taxon>Actinomycetes</taxon>
        <taxon>Pseudonocardiales</taxon>
        <taxon>Pseudonocardiaceae</taxon>
        <taxon>Kibdelosporangium</taxon>
    </lineage>
</organism>
<dbReference type="Proteomes" id="UP001597045">
    <property type="component" value="Unassembled WGS sequence"/>
</dbReference>
<evidence type="ECO:0000313" key="5">
    <source>
        <dbReference type="Proteomes" id="UP001597045"/>
    </source>
</evidence>
<keyword evidence="2" id="KW-0472">Membrane</keyword>
<comment type="caution">
    <text evidence="4">The sequence shown here is derived from an EMBL/GenBank/DDBJ whole genome shotgun (WGS) entry which is preliminary data.</text>
</comment>
<dbReference type="Pfam" id="PF01478">
    <property type="entry name" value="Peptidase_A24"/>
    <property type="match status" value="1"/>
</dbReference>
<evidence type="ECO:0000259" key="3">
    <source>
        <dbReference type="Pfam" id="PF01478"/>
    </source>
</evidence>
<evidence type="ECO:0000256" key="2">
    <source>
        <dbReference type="SAM" id="Phobius"/>
    </source>
</evidence>
<comment type="similarity">
    <text evidence="1">Belongs to the peptidase A24 family.</text>
</comment>
<feature type="domain" description="Prepilin type IV endopeptidase peptidase" evidence="3">
    <location>
        <begin position="62"/>
        <end position="171"/>
    </location>
</feature>